<dbReference type="EMBL" id="JACHGV010000002">
    <property type="protein sequence ID" value="MBB6075893.1"/>
    <property type="molecule type" value="Genomic_DNA"/>
</dbReference>
<feature type="region of interest" description="Disordered" evidence="7">
    <location>
        <begin position="288"/>
        <end position="312"/>
    </location>
</feature>
<evidence type="ECO:0000256" key="7">
    <source>
        <dbReference type="SAM" id="MobiDB-lite"/>
    </source>
</evidence>
<keyword evidence="2 6" id="KW-0489">Methyltransferase</keyword>
<dbReference type="PANTHER" id="PTHR10629:SF52">
    <property type="entry name" value="DNA (CYTOSINE-5)-METHYLTRANSFERASE 1"/>
    <property type="match status" value="1"/>
</dbReference>
<dbReference type="Gene3D" id="3.40.50.150">
    <property type="entry name" value="Vaccinia Virus protein VP39"/>
    <property type="match status" value="1"/>
</dbReference>
<dbReference type="AlphaFoldDB" id="A0A7W9T884"/>
<dbReference type="EC" id="2.1.1.37" evidence="1"/>
<dbReference type="InterPro" id="IPR018117">
    <property type="entry name" value="C5_DNA_meth_AS"/>
</dbReference>
<comment type="caution">
    <text evidence="8">The sequence shown here is derived from an EMBL/GenBank/DDBJ whole genome shotgun (WGS) entry which is preliminary data.</text>
</comment>
<keyword evidence="9" id="KW-1185">Reference proteome</keyword>
<dbReference type="RefSeq" id="WP_184558566.1">
    <property type="nucleotide sequence ID" value="NZ_BAAARS010000002.1"/>
</dbReference>
<dbReference type="PROSITE" id="PS00094">
    <property type="entry name" value="C5_MTASE_1"/>
    <property type="match status" value="1"/>
</dbReference>
<dbReference type="GO" id="GO:0003677">
    <property type="term" value="F:DNA binding"/>
    <property type="evidence" value="ECO:0007669"/>
    <property type="project" value="TreeGrafter"/>
</dbReference>
<dbReference type="SUPFAM" id="SSF53335">
    <property type="entry name" value="S-adenosyl-L-methionine-dependent methyltransferases"/>
    <property type="match status" value="1"/>
</dbReference>
<feature type="region of interest" description="Disordered" evidence="7">
    <location>
        <begin position="397"/>
        <end position="445"/>
    </location>
</feature>
<dbReference type="GO" id="GO:0003886">
    <property type="term" value="F:DNA (cytosine-5-)-methyltransferase activity"/>
    <property type="evidence" value="ECO:0007669"/>
    <property type="project" value="UniProtKB-EC"/>
</dbReference>
<proteinExistence type="inferred from homology"/>
<dbReference type="GO" id="GO:0044027">
    <property type="term" value="P:negative regulation of gene expression via chromosomal CpG island methylation"/>
    <property type="evidence" value="ECO:0007669"/>
    <property type="project" value="TreeGrafter"/>
</dbReference>
<dbReference type="GO" id="GO:0009307">
    <property type="term" value="P:DNA restriction-modification system"/>
    <property type="evidence" value="ECO:0007669"/>
    <property type="project" value="UniProtKB-KW"/>
</dbReference>
<dbReference type="PRINTS" id="PR00105">
    <property type="entry name" value="C5METTRFRASE"/>
</dbReference>
<dbReference type="InterPro" id="IPR050390">
    <property type="entry name" value="C5-Methyltransferase"/>
</dbReference>
<evidence type="ECO:0000313" key="9">
    <source>
        <dbReference type="Proteomes" id="UP000591537"/>
    </source>
</evidence>
<evidence type="ECO:0000256" key="2">
    <source>
        <dbReference type="ARBA" id="ARBA00022603"/>
    </source>
</evidence>
<evidence type="ECO:0000256" key="4">
    <source>
        <dbReference type="ARBA" id="ARBA00022691"/>
    </source>
</evidence>
<feature type="region of interest" description="Disordered" evidence="7">
    <location>
        <begin position="246"/>
        <end position="271"/>
    </location>
</feature>
<dbReference type="InterPro" id="IPR001525">
    <property type="entry name" value="C5_MeTfrase"/>
</dbReference>
<evidence type="ECO:0000256" key="3">
    <source>
        <dbReference type="ARBA" id="ARBA00022679"/>
    </source>
</evidence>
<evidence type="ECO:0000256" key="1">
    <source>
        <dbReference type="ARBA" id="ARBA00011975"/>
    </source>
</evidence>
<keyword evidence="4 6" id="KW-0949">S-adenosyl-L-methionine</keyword>
<dbReference type="Pfam" id="PF00145">
    <property type="entry name" value="DNA_methylase"/>
    <property type="match status" value="2"/>
</dbReference>
<evidence type="ECO:0000256" key="6">
    <source>
        <dbReference type="PROSITE-ProRule" id="PRU01016"/>
    </source>
</evidence>
<feature type="active site" evidence="6">
    <location>
        <position position="86"/>
    </location>
</feature>
<dbReference type="Gene3D" id="3.90.120.10">
    <property type="entry name" value="DNA Methylase, subunit A, domain 2"/>
    <property type="match status" value="1"/>
</dbReference>
<protein>
    <recommendedName>
        <fullName evidence="1">DNA (cytosine-5-)-methyltransferase</fullName>
        <ecNumber evidence="1">2.1.1.37</ecNumber>
    </recommendedName>
</protein>
<accession>A0A7W9T884</accession>
<dbReference type="PANTHER" id="PTHR10629">
    <property type="entry name" value="CYTOSINE-SPECIFIC METHYLTRANSFERASE"/>
    <property type="match status" value="1"/>
</dbReference>
<keyword evidence="3 6" id="KW-0808">Transferase</keyword>
<evidence type="ECO:0000256" key="5">
    <source>
        <dbReference type="ARBA" id="ARBA00022747"/>
    </source>
</evidence>
<gene>
    <name evidence="8" type="ORF">HNR57_001781</name>
</gene>
<name>A0A7W9T884_9ACTN</name>
<comment type="similarity">
    <text evidence="6">Belongs to the class I-like SAM-binding methyltransferase superfamily. C5-methyltransferase family.</text>
</comment>
<reference evidence="8 9" key="1">
    <citation type="submission" date="2020-08" db="EMBL/GenBank/DDBJ databases">
        <title>Genomic Encyclopedia of Type Strains, Phase IV (KMG-IV): sequencing the most valuable type-strain genomes for metagenomic binning, comparative biology and taxonomic classification.</title>
        <authorList>
            <person name="Goeker M."/>
        </authorList>
    </citation>
    <scope>NUCLEOTIDE SEQUENCE [LARGE SCALE GENOMIC DNA]</scope>
    <source>
        <strain evidence="8 9">DSM 43350</strain>
    </source>
</reference>
<dbReference type="InterPro" id="IPR029063">
    <property type="entry name" value="SAM-dependent_MTases_sf"/>
</dbReference>
<feature type="compositionally biased region" description="Basic residues" evidence="7">
    <location>
        <begin position="435"/>
        <end position="445"/>
    </location>
</feature>
<dbReference type="PROSITE" id="PS51679">
    <property type="entry name" value="SAM_MT_C5"/>
    <property type="match status" value="1"/>
</dbReference>
<organism evidence="8 9">
    <name type="scientific">Streptomyces paradoxus</name>
    <dbReference type="NCBI Taxonomy" id="66375"/>
    <lineage>
        <taxon>Bacteria</taxon>
        <taxon>Bacillati</taxon>
        <taxon>Actinomycetota</taxon>
        <taxon>Actinomycetes</taxon>
        <taxon>Kitasatosporales</taxon>
        <taxon>Streptomycetaceae</taxon>
        <taxon>Streptomyces</taxon>
    </lineage>
</organism>
<dbReference type="GO" id="GO:0032259">
    <property type="term" value="P:methylation"/>
    <property type="evidence" value="ECO:0007669"/>
    <property type="project" value="UniProtKB-KW"/>
</dbReference>
<evidence type="ECO:0000313" key="8">
    <source>
        <dbReference type="EMBL" id="MBB6075893.1"/>
    </source>
</evidence>
<dbReference type="Proteomes" id="UP000591537">
    <property type="component" value="Unassembled WGS sequence"/>
</dbReference>
<sequence length="445" mass="48514">MTSAAPHQSILDKPFVLDLFAGPGGLDVAGQALDIPSLGIEWDKSACLTRYAAGLDTLHADVSAVRREAFESLPPEINVLAGGPPCQTYSVAGGGAGRKALEEVKRYIERLMAGDSDEEIDKELKKLSDPRTALVLEPLRYAIQATRSPNRGNRPYDVIVLEQVPAVEALWHHYALVLENTGLPNGTKYKVVVDVLDTETYGVPQTRSRAVLIARREELGEPELPAPTHRAYEAKEWNRANAKISAQVHQPTLDEESAPEPQEGRGEDDELEHWMSMGKALTGRKTPFLVRSNYGSSGHPGRRGVRTDRQPAATVTGRISRFVVFEHLDEDIVYEGPRFSMNEAGMLQSFPPDYPWSGTAQAQQVGNAVPPLFGAHLLSAALGLPAPAPDAMRTPWTPATEEQRAKLRSQGCGAADDCTARCPRPEGQTPPRSTSRTRKKKAAPQ</sequence>
<keyword evidence="5" id="KW-0680">Restriction system</keyword>